<reference evidence="1" key="1">
    <citation type="submission" date="2019-12" db="EMBL/GenBank/DDBJ databases">
        <title>Genome sequencing and annotation of Brassica cretica.</title>
        <authorList>
            <person name="Studholme D.J."/>
            <person name="Sarris P."/>
        </authorList>
    </citation>
    <scope>NUCLEOTIDE SEQUENCE</scope>
    <source>
        <strain evidence="1">PFS-109/04</strain>
        <tissue evidence="1">Leaf</tissue>
    </source>
</reference>
<dbReference type="AlphaFoldDB" id="A0A8S9QQQ2"/>
<sequence length="123" mass="14014">MGLRCDEFEVDVGWEGAIGYHLAKAAYEGMREVRYTNLKSKMIDNSELSYVLANTDRFIDSIARGGSHCLAQDTFFLEYDLRANLLGKLVYGEIHCLGLSFRVDWVLQGQIIHWQAKKGEHAK</sequence>
<accession>A0A8S9QQQ2</accession>
<dbReference type="EMBL" id="QGKX02000996">
    <property type="protein sequence ID" value="KAF3552680.1"/>
    <property type="molecule type" value="Genomic_DNA"/>
</dbReference>
<evidence type="ECO:0000313" key="1">
    <source>
        <dbReference type="EMBL" id="KAF3552680.1"/>
    </source>
</evidence>
<comment type="caution">
    <text evidence="1">The sequence shown here is derived from an EMBL/GenBank/DDBJ whole genome shotgun (WGS) entry which is preliminary data.</text>
</comment>
<evidence type="ECO:0000313" key="2">
    <source>
        <dbReference type="Proteomes" id="UP000712600"/>
    </source>
</evidence>
<dbReference type="Proteomes" id="UP000712600">
    <property type="component" value="Unassembled WGS sequence"/>
</dbReference>
<name>A0A8S9QQQ2_BRACR</name>
<protein>
    <submittedName>
        <fullName evidence="1">Uncharacterized protein</fullName>
    </submittedName>
</protein>
<organism evidence="1 2">
    <name type="scientific">Brassica cretica</name>
    <name type="common">Mustard</name>
    <dbReference type="NCBI Taxonomy" id="69181"/>
    <lineage>
        <taxon>Eukaryota</taxon>
        <taxon>Viridiplantae</taxon>
        <taxon>Streptophyta</taxon>
        <taxon>Embryophyta</taxon>
        <taxon>Tracheophyta</taxon>
        <taxon>Spermatophyta</taxon>
        <taxon>Magnoliopsida</taxon>
        <taxon>eudicotyledons</taxon>
        <taxon>Gunneridae</taxon>
        <taxon>Pentapetalae</taxon>
        <taxon>rosids</taxon>
        <taxon>malvids</taxon>
        <taxon>Brassicales</taxon>
        <taxon>Brassicaceae</taxon>
        <taxon>Brassiceae</taxon>
        <taxon>Brassica</taxon>
    </lineage>
</organism>
<gene>
    <name evidence="1" type="ORF">F2Q69_00014619</name>
</gene>
<proteinExistence type="predicted"/>